<keyword evidence="2 3" id="KW-0802">TPR repeat</keyword>
<protein>
    <submittedName>
        <fullName evidence="5">Uncharacterized protein</fullName>
    </submittedName>
</protein>
<dbReference type="STRING" id="42253.NITMOv2_1485"/>
<keyword evidence="1" id="KW-0677">Repeat</keyword>
<sequence>MARTPSTRFWFHAFFPAVGLAATATTAFFPGSSAFAEEPGKSSEERLADDAKTVWESGAVTPALDMLDEEIRRHPDALALMKLRGDILATTRGPREAVAAYETVLARNPQALDVRWAKWSVLVRGGQAEEAAAELGRLADADPANPLIHLRLAQELRKLDRLEESLRSYEKAVALAPDLLGWRLAMARARFDVLDYQGADGDVQYVLQHAPPGSPLELPANNLRTVIYESMDRGRRFKPALTPDADATALKEWAAIRADAWKLFAAGRYAEVESIYRRVLALNPQDPLATHQLGITLMRLGRCRDALALFGNVLNLNPSEEDYADTVFRMGQCLVELEQWEDAYVHFKLLYDTAVEFEEKNKDVQLPEGTRVLDKNKLAAWLDKVRPHVPELAQAQAERPAKDAASKDSAAEGPSEEELLAKAVERLKPQKTLETRTSLLGRDADFSWFRFVIPAGKVMRDDFPTGAHEFIPLNPGDSFPPTQPEIYLVFGLVSASYDAVPLAARCVLETSEMAGEQRIVAQDQVLTATNDQSGYFLLSRPPAGWTPGLYRCGLFAGERTSAYTQVDEVRFRIVEPPGSPATGS</sequence>
<dbReference type="KEGG" id="nmv:NITMOv2_1485"/>
<dbReference type="Gene3D" id="1.25.40.10">
    <property type="entry name" value="Tetratricopeptide repeat domain"/>
    <property type="match status" value="2"/>
</dbReference>
<evidence type="ECO:0000256" key="1">
    <source>
        <dbReference type="ARBA" id="ARBA00022737"/>
    </source>
</evidence>
<keyword evidence="6" id="KW-1185">Reference proteome</keyword>
<feature type="region of interest" description="Disordered" evidence="4">
    <location>
        <begin position="394"/>
        <end position="417"/>
    </location>
</feature>
<dbReference type="Pfam" id="PF13432">
    <property type="entry name" value="TPR_16"/>
    <property type="match status" value="1"/>
</dbReference>
<dbReference type="AlphaFoldDB" id="A0A0K2GBG2"/>
<evidence type="ECO:0000256" key="2">
    <source>
        <dbReference type="ARBA" id="ARBA00022803"/>
    </source>
</evidence>
<dbReference type="EMBL" id="CP011801">
    <property type="protein sequence ID" value="ALA57912.1"/>
    <property type="molecule type" value="Genomic_DNA"/>
</dbReference>
<evidence type="ECO:0000256" key="3">
    <source>
        <dbReference type="PROSITE-ProRule" id="PRU00339"/>
    </source>
</evidence>
<dbReference type="PROSITE" id="PS50005">
    <property type="entry name" value="TPR"/>
    <property type="match status" value="2"/>
</dbReference>
<dbReference type="RefSeq" id="WP_053379152.1">
    <property type="nucleotide sequence ID" value="NZ_CP011801.1"/>
</dbReference>
<dbReference type="SUPFAM" id="SSF48452">
    <property type="entry name" value="TPR-like"/>
    <property type="match status" value="1"/>
</dbReference>
<dbReference type="PANTHER" id="PTHR45586">
    <property type="entry name" value="TPR REPEAT-CONTAINING PROTEIN PA4667"/>
    <property type="match status" value="1"/>
</dbReference>
<dbReference type="PATRIC" id="fig|42253.5.peg.1455"/>
<evidence type="ECO:0000256" key="4">
    <source>
        <dbReference type="SAM" id="MobiDB-lite"/>
    </source>
</evidence>
<dbReference type="Proteomes" id="UP000069205">
    <property type="component" value="Chromosome"/>
</dbReference>
<evidence type="ECO:0000313" key="5">
    <source>
        <dbReference type="EMBL" id="ALA57912.1"/>
    </source>
</evidence>
<feature type="compositionally biased region" description="Basic and acidic residues" evidence="4">
    <location>
        <begin position="399"/>
        <end position="410"/>
    </location>
</feature>
<feature type="repeat" description="TPR" evidence="3">
    <location>
        <begin position="287"/>
        <end position="320"/>
    </location>
</feature>
<reference evidence="5 6" key="1">
    <citation type="journal article" date="2015" name="Proc. Natl. Acad. Sci. U.S.A.">
        <title>Expanded metabolic versatility of ubiquitous nitrite-oxidizing bacteria from the genus Nitrospira.</title>
        <authorList>
            <person name="Koch H."/>
            <person name="Lucker S."/>
            <person name="Albertsen M."/>
            <person name="Kitzinger K."/>
            <person name="Herbold C."/>
            <person name="Spieck E."/>
            <person name="Nielsen P.H."/>
            <person name="Wagner M."/>
            <person name="Daims H."/>
        </authorList>
    </citation>
    <scope>NUCLEOTIDE SEQUENCE [LARGE SCALE GENOMIC DNA]</scope>
    <source>
        <strain evidence="5 6">NSP M-1</strain>
    </source>
</reference>
<dbReference type="Pfam" id="PF13181">
    <property type="entry name" value="TPR_8"/>
    <property type="match status" value="1"/>
</dbReference>
<dbReference type="InterPro" id="IPR051012">
    <property type="entry name" value="CellSynth/LPSAsmb/PSIAsmb"/>
</dbReference>
<dbReference type="InterPro" id="IPR019734">
    <property type="entry name" value="TPR_rpt"/>
</dbReference>
<evidence type="ECO:0000313" key="6">
    <source>
        <dbReference type="Proteomes" id="UP000069205"/>
    </source>
</evidence>
<organism evidence="5 6">
    <name type="scientific">Nitrospira moscoviensis</name>
    <dbReference type="NCBI Taxonomy" id="42253"/>
    <lineage>
        <taxon>Bacteria</taxon>
        <taxon>Pseudomonadati</taxon>
        <taxon>Nitrospirota</taxon>
        <taxon>Nitrospiria</taxon>
        <taxon>Nitrospirales</taxon>
        <taxon>Nitrospiraceae</taxon>
        <taxon>Nitrospira</taxon>
    </lineage>
</organism>
<proteinExistence type="predicted"/>
<dbReference type="Pfam" id="PF14559">
    <property type="entry name" value="TPR_19"/>
    <property type="match status" value="1"/>
</dbReference>
<gene>
    <name evidence="5" type="ORF">NITMOv2_1485</name>
</gene>
<dbReference type="SMART" id="SM00028">
    <property type="entry name" value="TPR"/>
    <property type="match status" value="5"/>
</dbReference>
<dbReference type="OrthoDB" id="68176at2"/>
<feature type="repeat" description="TPR" evidence="3">
    <location>
        <begin position="146"/>
        <end position="179"/>
    </location>
</feature>
<name>A0A0K2GBG2_NITMO</name>
<dbReference type="PANTHER" id="PTHR45586:SF1">
    <property type="entry name" value="LIPOPOLYSACCHARIDE ASSEMBLY PROTEIN B"/>
    <property type="match status" value="1"/>
</dbReference>
<accession>A0A0K2GBG2</accession>
<dbReference type="InterPro" id="IPR011990">
    <property type="entry name" value="TPR-like_helical_dom_sf"/>
</dbReference>